<accession>A0A2C9CZ62</accession>
<organism evidence="2 3">
    <name type="scientific">Yersinia phage fHe-Yen9-03</name>
    <dbReference type="NCBI Taxonomy" id="2052743"/>
    <lineage>
        <taxon>Viruses</taxon>
        <taxon>Duplodnaviria</taxon>
        <taxon>Heunggongvirae</taxon>
        <taxon>Uroviricota</taxon>
        <taxon>Caudoviricetes</taxon>
        <taxon>Eneladusvirus</taxon>
        <taxon>Eneladusvirus Yen904</taxon>
    </lineage>
</organism>
<dbReference type="PROSITE" id="PS51257">
    <property type="entry name" value="PROKAR_LIPOPROTEIN"/>
    <property type="match status" value="1"/>
</dbReference>
<feature type="transmembrane region" description="Helical" evidence="1">
    <location>
        <begin position="7"/>
        <end position="30"/>
    </location>
</feature>
<keyword evidence="1" id="KW-0812">Transmembrane</keyword>
<name>A0A2C9CZ62_9CAUD</name>
<dbReference type="EMBL" id="LT960552">
    <property type="protein sequence ID" value="SOK59314.1"/>
    <property type="molecule type" value="Genomic_DNA"/>
</dbReference>
<sequence>MNSNRKFTIAFWGGQAIGAVGVAMGCYFMMEFNNFWYFVGTALAGLLCAFIFINFMYRKKK</sequence>
<proteinExistence type="predicted"/>
<dbReference type="Proteomes" id="UP000241364">
    <property type="component" value="Chromosome i"/>
</dbReference>
<protein>
    <submittedName>
        <fullName evidence="2">Uncharacterized protein</fullName>
    </submittedName>
</protein>
<gene>
    <name evidence="2" type="primary">g506</name>
</gene>
<feature type="transmembrane region" description="Helical" evidence="1">
    <location>
        <begin position="36"/>
        <end position="57"/>
    </location>
</feature>
<evidence type="ECO:0000313" key="3">
    <source>
        <dbReference type="Proteomes" id="UP000241364"/>
    </source>
</evidence>
<keyword evidence="1" id="KW-1133">Transmembrane helix</keyword>
<evidence type="ECO:0000313" key="2">
    <source>
        <dbReference type="EMBL" id="SOK59314.1"/>
    </source>
</evidence>
<keyword evidence="1" id="KW-0472">Membrane</keyword>
<evidence type="ECO:0000256" key="1">
    <source>
        <dbReference type="SAM" id="Phobius"/>
    </source>
</evidence>
<reference evidence="3" key="1">
    <citation type="submission" date="2017-10" db="EMBL/GenBank/DDBJ databases">
        <authorList>
            <person name="Skurnik M."/>
        </authorList>
    </citation>
    <scope>NUCLEOTIDE SEQUENCE [LARGE SCALE GENOMIC DNA]</scope>
    <source>
        <strain evidence="3">fHe-Yen9-03</strain>
    </source>
</reference>